<comment type="caution">
    <text evidence="7">The sequence shown here is derived from an EMBL/GenBank/DDBJ whole genome shotgun (WGS) entry which is preliminary data.</text>
</comment>
<gene>
    <name evidence="7" type="ORF">ANN_15827</name>
</gene>
<keyword evidence="2" id="KW-0677">Repeat</keyword>
<reference evidence="7 8" key="1">
    <citation type="journal article" date="2022" name="Allergy">
        <title>Genome assembly and annotation of Periplaneta americana reveal a comprehensive cockroach allergen profile.</title>
        <authorList>
            <person name="Wang L."/>
            <person name="Xiong Q."/>
            <person name="Saelim N."/>
            <person name="Wang L."/>
            <person name="Nong W."/>
            <person name="Wan A.T."/>
            <person name="Shi M."/>
            <person name="Liu X."/>
            <person name="Cao Q."/>
            <person name="Hui J.H.L."/>
            <person name="Sookrung N."/>
            <person name="Leung T.F."/>
            <person name="Tungtrongchitr A."/>
            <person name="Tsui S.K.W."/>
        </authorList>
    </citation>
    <scope>NUCLEOTIDE SEQUENCE [LARGE SCALE GENOMIC DNA]</scope>
    <source>
        <strain evidence="7">PWHHKU_190912</strain>
    </source>
</reference>
<dbReference type="InterPro" id="IPR013087">
    <property type="entry name" value="Znf_C2H2_type"/>
</dbReference>
<evidence type="ECO:0000259" key="6">
    <source>
        <dbReference type="PROSITE" id="PS50157"/>
    </source>
</evidence>
<dbReference type="Proteomes" id="UP001148838">
    <property type="component" value="Unassembled WGS sequence"/>
</dbReference>
<evidence type="ECO:0000256" key="3">
    <source>
        <dbReference type="ARBA" id="ARBA00022771"/>
    </source>
</evidence>
<evidence type="ECO:0000256" key="5">
    <source>
        <dbReference type="PROSITE-ProRule" id="PRU00042"/>
    </source>
</evidence>
<evidence type="ECO:0000256" key="4">
    <source>
        <dbReference type="ARBA" id="ARBA00022833"/>
    </source>
</evidence>
<evidence type="ECO:0000313" key="8">
    <source>
        <dbReference type="Proteomes" id="UP001148838"/>
    </source>
</evidence>
<dbReference type="PROSITE" id="PS00028">
    <property type="entry name" value="ZINC_FINGER_C2H2_1"/>
    <property type="match status" value="2"/>
</dbReference>
<keyword evidence="4" id="KW-0862">Zinc</keyword>
<dbReference type="Gene3D" id="3.30.160.60">
    <property type="entry name" value="Classic Zinc Finger"/>
    <property type="match status" value="3"/>
</dbReference>
<dbReference type="InterPro" id="IPR036236">
    <property type="entry name" value="Znf_C2H2_sf"/>
</dbReference>
<sequence length="253" mass="29641">MAYEDKFRSDPITPGLFHCLMCGKGVRNKHNHFRTHFPGDHRCWQCGVVYGRLDKLKSHLRSVHNLDYVQHTHVAEIYLYDSQLAVRFEFKVEEKEPEHFSAFFHKGGGLAICKICGRAVTNMKSHFLTHQPEKHQCPICFSTTTRADNLRRHMRAKHPDTKPEHMRMPTYAEDDGYENMYYKVPENPNLYACRVCGKTVSNRWHHTRSHKPQNLKCPLCQQVFTRKDNMKTHLKWKHGGLSLWTNSKHGGNT</sequence>
<protein>
    <recommendedName>
        <fullName evidence="6">C2H2-type domain-containing protein</fullName>
    </recommendedName>
</protein>
<dbReference type="PANTHER" id="PTHR24408">
    <property type="entry name" value="ZINC FINGER PROTEIN"/>
    <property type="match status" value="1"/>
</dbReference>
<dbReference type="EMBL" id="JAJSOF020000027">
    <property type="protein sequence ID" value="KAJ4433518.1"/>
    <property type="molecule type" value="Genomic_DNA"/>
</dbReference>
<feature type="domain" description="C2H2-type" evidence="6">
    <location>
        <begin position="135"/>
        <end position="163"/>
    </location>
</feature>
<dbReference type="SUPFAM" id="SSF57667">
    <property type="entry name" value="beta-beta-alpha zinc fingers"/>
    <property type="match status" value="2"/>
</dbReference>
<dbReference type="PANTHER" id="PTHR24408:SF58">
    <property type="entry name" value="TRANSCRIPTION FACTOR (TFIIIA), PUTATIVE (AFU_ORTHOLOGUE AFUA_1G05150)-RELATED"/>
    <property type="match status" value="1"/>
</dbReference>
<name>A0ABQ8SHH9_PERAM</name>
<organism evidence="7 8">
    <name type="scientific">Periplaneta americana</name>
    <name type="common">American cockroach</name>
    <name type="synonym">Blatta americana</name>
    <dbReference type="NCBI Taxonomy" id="6978"/>
    <lineage>
        <taxon>Eukaryota</taxon>
        <taxon>Metazoa</taxon>
        <taxon>Ecdysozoa</taxon>
        <taxon>Arthropoda</taxon>
        <taxon>Hexapoda</taxon>
        <taxon>Insecta</taxon>
        <taxon>Pterygota</taxon>
        <taxon>Neoptera</taxon>
        <taxon>Polyneoptera</taxon>
        <taxon>Dictyoptera</taxon>
        <taxon>Blattodea</taxon>
        <taxon>Blattoidea</taxon>
        <taxon>Blattidae</taxon>
        <taxon>Blattinae</taxon>
        <taxon>Periplaneta</taxon>
    </lineage>
</organism>
<dbReference type="Pfam" id="PF00096">
    <property type="entry name" value="zf-C2H2"/>
    <property type="match status" value="3"/>
</dbReference>
<evidence type="ECO:0000256" key="2">
    <source>
        <dbReference type="ARBA" id="ARBA00022737"/>
    </source>
</evidence>
<dbReference type="SMART" id="SM00355">
    <property type="entry name" value="ZnF_C2H2"/>
    <property type="match status" value="6"/>
</dbReference>
<dbReference type="PROSITE" id="PS50157">
    <property type="entry name" value="ZINC_FINGER_C2H2_2"/>
    <property type="match status" value="3"/>
</dbReference>
<proteinExistence type="predicted"/>
<evidence type="ECO:0000256" key="1">
    <source>
        <dbReference type="ARBA" id="ARBA00022723"/>
    </source>
</evidence>
<evidence type="ECO:0000313" key="7">
    <source>
        <dbReference type="EMBL" id="KAJ4433518.1"/>
    </source>
</evidence>
<accession>A0ABQ8SHH9</accession>
<keyword evidence="3 5" id="KW-0863">Zinc-finger</keyword>
<feature type="domain" description="C2H2-type" evidence="6">
    <location>
        <begin position="41"/>
        <end position="69"/>
    </location>
</feature>
<feature type="domain" description="C2H2-type" evidence="6">
    <location>
        <begin position="215"/>
        <end position="243"/>
    </location>
</feature>
<keyword evidence="1" id="KW-0479">Metal-binding</keyword>
<keyword evidence="8" id="KW-1185">Reference proteome</keyword>